<feature type="binding site" evidence="4">
    <location>
        <position position="120"/>
    </location>
    <ligand>
        <name>FAD</name>
        <dbReference type="ChEBI" id="CHEBI:57692"/>
    </ligand>
</feature>
<dbReference type="InterPro" id="IPR036188">
    <property type="entry name" value="FAD/NAD-bd_sf"/>
</dbReference>
<protein>
    <recommendedName>
        <fullName evidence="5">Glucose-methanol-choline oxidoreductase N-terminal domain-containing protein</fullName>
    </recommendedName>
</protein>
<evidence type="ECO:0000256" key="3">
    <source>
        <dbReference type="PIRSR" id="PIRSR000137-1"/>
    </source>
</evidence>
<dbReference type="SUPFAM" id="SSF54373">
    <property type="entry name" value="FAD-linked reductases, C-terminal domain"/>
    <property type="match status" value="1"/>
</dbReference>
<keyword evidence="4" id="KW-0274">FAD</keyword>
<evidence type="ECO:0000256" key="1">
    <source>
        <dbReference type="ARBA" id="ARBA00001974"/>
    </source>
</evidence>
<comment type="cofactor">
    <cofactor evidence="1 4">
        <name>FAD</name>
        <dbReference type="ChEBI" id="CHEBI:57692"/>
    </cofactor>
</comment>
<comment type="similarity">
    <text evidence="2">Belongs to the GMC oxidoreductase family.</text>
</comment>
<dbReference type="Gene3D" id="3.50.50.60">
    <property type="entry name" value="FAD/NAD(P)-binding domain"/>
    <property type="match status" value="1"/>
</dbReference>
<comment type="caution">
    <text evidence="6">The sequence shown here is derived from an EMBL/GenBank/DDBJ whole genome shotgun (WGS) entry which is preliminary data.</text>
</comment>
<accession>A0AAD7TPZ6</accession>
<dbReference type="InterPro" id="IPR000172">
    <property type="entry name" value="GMC_OxRdtase_N"/>
</dbReference>
<dbReference type="GO" id="GO:0016614">
    <property type="term" value="F:oxidoreductase activity, acting on CH-OH group of donors"/>
    <property type="evidence" value="ECO:0007669"/>
    <property type="project" value="InterPro"/>
</dbReference>
<dbReference type="Gene3D" id="3.30.560.10">
    <property type="entry name" value="Glucose Oxidase, domain 3"/>
    <property type="match status" value="1"/>
</dbReference>
<sequence>MSPFSSSKTQVLTPEQVGTLTPFTHPIPNEHTYDYIIVGGGTAGCCLASRLSEDPDVTVLLLERGGVANGWADRVPLISSNPYREGAPTSRWWSQPLPWRTSDGRSRSQEVICGEALGGTSTINCTFYTRGPAGDYNHWEELGNSGWGYKDVEPYFAKSETTHSHPSSDFRGKQGPWHNRAHNYNIYQSTDHIIRAAQNVGLQPMDDLNSPTAPAAGYVRHDVSQDKSMRRHTPFHAFLPPSLTTERAKRLKICTNVLVTRIELAQGGSDGVRATGVHFEAIDYRKAGRHFFAKARREVVVCAGAIGSPQILQLSGLGSEDLLTAKAIPVVRNMPGVGNYLQDHIAVPLTFEAPIHDSIHELEVNPWKVIKELAKYTLTGHGVFSYPFQAITIYLPSQLLAKDASKVSLSTDQSDTLDTSVLANCPDLEIMPAPSNCTDHDIPGKGIFTLMAGLIRPKSHGSVRIATSNPRARPEVDLNFLTDPSDDDLARLRAGLRLAVSLAEDMSKQGYPLKGLIVPGALDDQSLDAFVKDNMRTCYHYTSTCRMGREDESERPGVVDARLRVHGVQGLRVCDASVFPEIVGAHTMAPTVMVAEKCADLMKEDRRLGKVEPSM</sequence>
<dbReference type="PROSITE" id="PS00624">
    <property type="entry name" value="GMC_OXRED_2"/>
    <property type="match status" value="1"/>
</dbReference>
<dbReference type="Pfam" id="PF00732">
    <property type="entry name" value="GMC_oxred_N"/>
    <property type="match status" value="1"/>
</dbReference>
<evidence type="ECO:0000259" key="5">
    <source>
        <dbReference type="PROSITE" id="PS00624"/>
    </source>
</evidence>
<dbReference type="InterPro" id="IPR007867">
    <property type="entry name" value="GMC_OxRtase_C"/>
</dbReference>
<dbReference type="InterPro" id="IPR012132">
    <property type="entry name" value="GMC_OxRdtase"/>
</dbReference>
<name>A0AAD7TPZ6_9APHY</name>
<reference evidence="6" key="1">
    <citation type="submission" date="2022-11" db="EMBL/GenBank/DDBJ databases">
        <title>Genome Sequence of Cubamyces cubensis.</title>
        <authorList>
            <person name="Buettner E."/>
        </authorList>
    </citation>
    <scope>NUCLEOTIDE SEQUENCE</scope>
    <source>
        <strain evidence="6">MPL-01</strain>
    </source>
</reference>
<dbReference type="EMBL" id="JAPEVG010000214">
    <property type="protein sequence ID" value="KAJ8473650.1"/>
    <property type="molecule type" value="Genomic_DNA"/>
</dbReference>
<dbReference type="Proteomes" id="UP001215151">
    <property type="component" value="Unassembled WGS sequence"/>
</dbReference>
<proteinExistence type="inferred from homology"/>
<feature type="binding site" evidence="4">
    <location>
        <position position="259"/>
    </location>
    <ligand>
        <name>FAD</name>
        <dbReference type="ChEBI" id="CHEBI:57692"/>
    </ligand>
</feature>
<feature type="active site" description="Proton acceptor" evidence="3">
    <location>
        <position position="586"/>
    </location>
</feature>
<dbReference type="Pfam" id="PF05199">
    <property type="entry name" value="GMC_oxred_C"/>
    <property type="match status" value="1"/>
</dbReference>
<dbReference type="SUPFAM" id="SSF51905">
    <property type="entry name" value="FAD/NAD(P)-binding domain"/>
    <property type="match status" value="1"/>
</dbReference>
<evidence type="ECO:0000313" key="6">
    <source>
        <dbReference type="EMBL" id="KAJ8473650.1"/>
    </source>
</evidence>
<dbReference type="GO" id="GO:0050660">
    <property type="term" value="F:flavin adenine dinucleotide binding"/>
    <property type="evidence" value="ECO:0007669"/>
    <property type="project" value="InterPro"/>
</dbReference>
<keyword evidence="4" id="KW-0285">Flavoprotein</keyword>
<evidence type="ECO:0000256" key="2">
    <source>
        <dbReference type="ARBA" id="ARBA00010790"/>
    </source>
</evidence>
<dbReference type="PANTHER" id="PTHR11552">
    <property type="entry name" value="GLUCOSE-METHANOL-CHOLINE GMC OXIDOREDUCTASE"/>
    <property type="match status" value="1"/>
</dbReference>
<dbReference type="PANTHER" id="PTHR11552:SF219">
    <property type="entry name" value="GLUCOSE-METHANOL-CHOLINE OXIDOREDUCTASE N-TERMINAL DOMAIN-CONTAINING PROTEIN"/>
    <property type="match status" value="1"/>
</dbReference>
<dbReference type="PIRSF" id="PIRSF000137">
    <property type="entry name" value="Alcohol_oxidase"/>
    <property type="match status" value="1"/>
</dbReference>
<evidence type="ECO:0000313" key="7">
    <source>
        <dbReference type="Proteomes" id="UP001215151"/>
    </source>
</evidence>
<gene>
    <name evidence="6" type="ORF">ONZ51_g7726</name>
</gene>
<organism evidence="6 7">
    <name type="scientific">Trametes cubensis</name>
    <dbReference type="NCBI Taxonomy" id="1111947"/>
    <lineage>
        <taxon>Eukaryota</taxon>
        <taxon>Fungi</taxon>
        <taxon>Dikarya</taxon>
        <taxon>Basidiomycota</taxon>
        <taxon>Agaricomycotina</taxon>
        <taxon>Agaricomycetes</taxon>
        <taxon>Polyporales</taxon>
        <taxon>Polyporaceae</taxon>
        <taxon>Trametes</taxon>
    </lineage>
</organism>
<keyword evidence="7" id="KW-1185">Reference proteome</keyword>
<evidence type="ECO:0000256" key="4">
    <source>
        <dbReference type="PIRSR" id="PIRSR000137-2"/>
    </source>
</evidence>
<feature type="active site" description="Proton donor" evidence="3">
    <location>
        <position position="540"/>
    </location>
</feature>
<dbReference type="AlphaFoldDB" id="A0AAD7TPZ6"/>
<feature type="domain" description="Glucose-methanol-choline oxidoreductase N-terminal" evidence="5">
    <location>
        <begin position="304"/>
        <end position="318"/>
    </location>
</feature>